<dbReference type="PANTHER" id="PTHR44379:SF5">
    <property type="entry name" value="OXIDOREDUCTASE WITH IRON-SULFUR SUBUNIT"/>
    <property type="match status" value="1"/>
</dbReference>
<evidence type="ECO:0000256" key="1">
    <source>
        <dbReference type="ARBA" id="ARBA00022714"/>
    </source>
</evidence>
<keyword evidence="1" id="KW-0001">2Fe-2S</keyword>
<dbReference type="InterPro" id="IPR012675">
    <property type="entry name" value="Beta-grasp_dom_sf"/>
</dbReference>
<dbReference type="Pfam" id="PF01799">
    <property type="entry name" value="Fer2_2"/>
    <property type="match status" value="1"/>
</dbReference>
<evidence type="ECO:0000313" key="9">
    <source>
        <dbReference type="EMBL" id="QAY72350.1"/>
    </source>
</evidence>
<keyword evidence="2" id="KW-0479">Metal-binding</keyword>
<feature type="compositionally biased region" description="Low complexity" evidence="7">
    <location>
        <begin position="156"/>
        <end position="169"/>
    </location>
</feature>
<organism evidence="9 10">
    <name type="scientific">Agromyces protaetiae</name>
    <dbReference type="NCBI Taxonomy" id="2509455"/>
    <lineage>
        <taxon>Bacteria</taxon>
        <taxon>Bacillati</taxon>
        <taxon>Actinomycetota</taxon>
        <taxon>Actinomycetes</taxon>
        <taxon>Micrococcales</taxon>
        <taxon>Microbacteriaceae</taxon>
        <taxon>Agromyces</taxon>
    </lineage>
</organism>
<dbReference type="PROSITE" id="PS51085">
    <property type="entry name" value="2FE2S_FER_2"/>
    <property type="match status" value="1"/>
</dbReference>
<dbReference type="EMBL" id="CP035491">
    <property type="protein sequence ID" value="QAY72350.1"/>
    <property type="molecule type" value="Genomic_DNA"/>
</dbReference>
<dbReference type="InterPro" id="IPR051452">
    <property type="entry name" value="Diverse_Oxidoreductases"/>
</dbReference>
<proteinExistence type="predicted"/>
<dbReference type="SUPFAM" id="SSF47741">
    <property type="entry name" value="CO dehydrogenase ISP C-domain like"/>
    <property type="match status" value="1"/>
</dbReference>
<dbReference type="FunFam" id="1.10.150.120:FF:000003">
    <property type="entry name" value="Carbon monoxide dehydrogenase, small subunit"/>
    <property type="match status" value="1"/>
</dbReference>
<protein>
    <submittedName>
        <fullName evidence="9">(2Fe-2S)-binding protein</fullName>
    </submittedName>
</protein>
<evidence type="ECO:0000256" key="6">
    <source>
        <dbReference type="ARBA" id="ARBA00060707"/>
    </source>
</evidence>
<evidence type="ECO:0000256" key="3">
    <source>
        <dbReference type="ARBA" id="ARBA00023002"/>
    </source>
</evidence>
<dbReference type="InterPro" id="IPR002888">
    <property type="entry name" value="2Fe-2S-bd"/>
</dbReference>
<dbReference type="FunFam" id="3.10.20.30:FF:000020">
    <property type="entry name" value="Xanthine dehydrogenase iron-sulfur subunit"/>
    <property type="match status" value="1"/>
</dbReference>
<keyword evidence="10" id="KW-1185">Reference proteome</keyword>
<comment type="pathway">
    <text evidence="6">Alkaloid degradation; nicotine degradation.</text>
</comment>
<keyword evidence="3" id="KW-0560">Oxidoreductase</keyword>
<accession>A0A4P6F8C2</accession>
<feature type="domain" description="2Fe-2S ferredoxin-type" evidence="8">
    <location>
        <begin position="1"/>
        <end position="77"/>
    </location>
</feature>
<dbReference type="SUPFAM" id="SSF54292">
    <property type="entry name" value="2Fe-2S ferredoxin-like"/>
    <property type="match status" value="1"/>
</dbReference>
<dbReference type="InterPro" id="IPR036884">
    <property type="entry name" value="2Fe-2S-bd_dom_sf"/>
</dbReference>
<evidence type="ECO:0000313" key="10">
    <source>
        <dbReference type="Proteomes" id="UP000291259"/>
    </source>
</evidence>
<dbReference type="GO" id="GO:0051537">
    <property type="term" value="F:2 iron, 2 sulfur cluster binding"/>
    <property type="evidence" value="ECO:0007669"/>
    <property type="project" value="UniProtKB-KW"/>
</dbReference>
<reference evidence="9 10" key="1">
    <citation type="submission" date="2019-01" db="EMBL/GenBank/DDBJ databases">
        <title>Genome sequencing of strain FW100M-8.</title>
        <authorList>
            <person name="Heo J."/>
            <person name="Kim S.-J."/>
            <person name="Kim J.-S."/>
            <person name="Hong S.-B."/>
            <person name="Kwon S.-W."/>
        </authorList>
    </citation>
    <scope>NUCLEOTIDE SEQUENCE [LARGE SCALE GENOMIC DNA]</scope>
    <source>
        <strain evidence="9 10">FW100M-8</strain>
    </source>
</reference>
<gene>
    <name evidence="9" type="ORF">ET445_02355</name>
</gene>
<sequence length="178" mass="18588">MLVTMTVNGTEVARDIEPRVLLVHFLREELGMTGTHWGCDTSNCGACVVQLDGTPVKSCTVLAAMADGHSVKTVEGLAEGGTLDPIQQGFMEEHGLQCGFCTPGMMLTTNALLKENPNPTETDIREAISGQICRCTGYATIVRAVQWAAEHPAGGDAAAAEAGTEASVAEPEKEVAGA</sequence>
<dbReference type="OrthoDB" id="9758509at2"/>
<keyword evidence="4" id="KW-0408">Iron</keyword>
<name>A0A4P6F8C2_9MICO</name>
<evidence type="ECO:0000256" key="7">
    <source>
        <dbReference type="SAM" id="MobiDB-lite"/>
    </source>
</evidence>
<dbReference type="RefSeq" id="WP_129188485.1">
    <property type="nucleotide sequence ID" value="NZ_CP035491.1"/>
</dbReference>
<dbReference type="PANTHER" id="PTHR44379">
    <property type="entry name" value="OXIDOREDUCTASE WITH IRON-SULFUR SUBUNIT"/>
    <property type="match status" value="1"/>
</dbReference>
<dbReference type="AlphaFoldDB" id="A0A4P6F8C2"/>
<keyword evidence="5" id="KW-0411">Iron-sulfur</keyword>
<dbReference type="Gene3D" id="1.10.150.120">
    <property type="entry name" value="[2Fe-2S]-binding domain"/>
    <property type="match status" value="1"/>
</dbReference>
<dbReference type="Pfam" id="PF00111">
    <property type="entry name" value="Fer2"/>
    <property type="match status" value="1"/>
</dbReference>
<dbReference type="GO" id="GO:0016491">
    <property type="term" value="F:oxidoreductase activity"/>
    <property type="evidence" value="ECO:0007669"/>
    <property type="project" value="UniProtKB-KW"/>
</dbReference>
<feature type="region of interest" description="Disordered" evidence="7">
    <location>
        <begin position="156"/>
        <end position="178"/>
    </location>
</feature>
<dbReference type="Proteomes" id="UP000291259">
    <property type="component" value="Chromosome"/>
</dbReference>
<evidence type="ECO:0000256" key="4">
    <source>
        <dbReference type="ARBA" id="ARBA00023004"/>
    </source>
</evidence>
<evidence type="ECO:0000259" key="8">
    <source>
        <dbReference type="PROSITE" id="PS51085"/>
    </source>
</evidence>
<dbReference type="Gene3D" id="3.10.20.30">
    <property type="match status" value="1"/>
</dbReference>
<dbReference type="InterPro" id="IPR001041">
    <property type="entry name" value="2Fe-2S_ferredoxin-type"/>
</dbReference>
<evidence type="ECO:0000256" key="2">
    <source>
        <dbReference type="ARBA" id="ARBA00022723"/>
    </source>
</evidence>
<dbReference type="InterPro" id="IPR036010">
    <property type="entry name" value="2Fe-2S_ferredoxin-like_sf"/>
</dbReference>
<dbReference type="GO" id="GO:0046872">
    <property type="term" value="F:metal ion binding"/>
    <property type="evidence" value="ECO:0007669"/>
    <property type="project" value="UniProtKB-KW"/>
</dbReference>
<evidence type="ECO:0000256" key="5">
    <source>
        <dbReference type="ARBA" id="ARBA00023014"/>
    </source>
</evidence>
<dbReference type="KEGG" id="agf:ET445_02355"/>